<dbReference type="PANTHER" id="PTHR33428">
    <property type="entry name" value="CHLOROPHYLLASE-2, CHLOROPLASTIC"/>
    <property type="match status" value="1"/>
</dbReference>
<comment type="caution">
    <text evidence="3">The sequence shown here is derived from an EMBL/GenBank/DDBJ whole genome shotgun (WGS) entry which is preliminary data.</text>
</comment>
<dbReference type="Proteomes" id="UP000559626">
    <property type="component" value="Unassembled WGS sequence"/>
</dbReference>
<keyword evidence="4" id="KW-1185">Reference proteome</keyword>
<dbReference type="Pfam" id="PF12146">
    <property type="entry name" value="Hydrolase_4"/>
    <property type="match status" value="1"/>
</dbReference>
<evidence type="ECO:0000256" key="1">
    <source>
        <dbReference type="SAM" id="MobiDB-lite"/>
    </source>
</evidence>
<protein>
    <submittedName>
        <fullName evidence="3">Alpha/beta hydrolase</fullName>
    </submittedName>
</protein>
<evidence type="ECO:0000313" key="4">
    <source>
        <dbReference type="Proteomes" id="UP000559626"/>
    </source>
</evidence>
<dbReference type="RefSeq" id="WP_169529491.1">
    <property type="nucleotide sequence ID" value="NZ_JABBGH010000001.1"/>
</dbReference>
<evidence type="ECO:0000259" key="2">
    <source>
        <dbReference type="Pfam" id="PF12146"/>
    </source>
</evidence>
<keyword evidence="3" id="KW-0378">Hydrolase</keyword>
<reference evidence="3 4" key="1">
    <citation type="submission" date="2020-04" db="EMBL/GenBank/DDBJ databases">
        <title>Hymenobacter polaris sp. nov., isolated from Arctic soil.</title>
        <authorList>
            <person name="Dahal R.H."/>
        </authorList>
    </citation>
    <scope>NUCLEOTIDE SEQUENCE [LARGE SCALE GENOMIC DNA]</scope>
    <source>
        <strain evidence="3 4">RP-2-7</strain>
    </source>
</reference>
<name>A0A7Y0FLA2_9BACT</name>
<organism evidence="3 4">
    <name type="scientific">Hymenobacter polaris</name>
    <dbReference type="NCBI Taxonomy" id="2682546"/>
    <lineage>
        <taxon>Bacteria</taxon>
        <taxon>Pseudomonadati</taxon>
        <taxon>Bacteroidota</taxon>
        <taxon>Cytophagia</taxon>
        <taxon>Cytophagales</taxon>
        <taxon>Hymenobacteraceae</taxon>
        <taxon>Hymenobacter</taxon>
    </lineage>
</organism>
<dbReference type="InterPro" id="IPR029058">
    <property type="entry name" value="AB_hydrolase_fold"/>
</dbReference>
<gene>
    <name evidence="3" type="ORF">HHL22_03035</name>
</gene>
<sequence length="239" mass="25772">MLNFSQRVQSRKRQWARGSWLLLGLGAGCRASSPAVPAPAARAAGAHRVATAQREFIDSVHQRRIPVRTYAPARGPTAGLKVALLNHGYGVKNSAYSFLARNLVAHGYLVVSVQQVLPTDAPLPTTGNPAETRRPAWERGVQSLRAVLRALPRAYPGLDLGHTLLVGHSFGGDVVMLFAQEYPAEAEQVISLDNCRMPLPRRAAQSGRAGGPRDARGAAARHPPRRHVRPRYQGPAAGN</sequence>
<dbReference type="Gene3D" id="3.40.50.1820">
    <property type="entry name" value="alpha/beta hydrolase"/>
    <property type="match status" value="1"/>
</dbReference>
<dbReference type="PANTHER" id="PTHR33428:SF14">
    <property type="entry name" value="CARBOXYLESTERASE TYPE B DOMAIN-CONTAINING PROTEIN"/>
    <property type="match status" value="1"/>
</dbReference>
<dbReference type="EMBL" id="JABBGH010000001">
    <property type="protein sequence ID" value="NML64171.1"/>
    <property type="molecule type" value="Genomic_DNA"/>
</dbReference>
<dbReference type="GO" id="GO:0016787">
    <property type="term" value="F:hydrolase activity"/>
    <property type="evidence" value="ECO:0007669"/>
    <property type="project" value="UniProtKB-KW"/>
</dbReference>
<dbReference type="SUPFAM" id="SSF53474">
    <property type="entry name" value="alpha/beta-Hydrolases"/>
    <property type="match status" value="1"/>
</dbReference>
<proteinExistence type="predicted"/>
<dbReference type="AlphaFoldDB" id="A0A7Y0FLA2"/>
<feature type="domain" description="Serine aminopeptidase S33" evidence="2">
    <location>
        <begin position="83"/>
        <end position="190"/>
    </location>
</feature>
<evidence type="ECO:0000313" key="3">
    <source>
        <dbReference type="EMBL" id="NML64171.1"/>
    </source>
</evidence>
<feature type="region of interest" description="Disordered" evidence="1">
    <location>
        <begin position="202"/>
        <end position="239"/>
    </location>
</feature>
<accession>A0A7Y0FLA2</accession>
<dbReference type="PROSITE" id="PS51257">
    <property type="entry name" value="PROKAR_LIPOPROTEIN"/>
    <property type="match status" value="1"/>
</dbReference>
<dbReference type="InterPro" id="IPR022742">
    <property type="entry name" value="Hydrolase_4"/>
</dbReference>